<dbReference type="InterPro" id="IPR023753">
    <property type="entry name" value="FAD/NAD-binding_dom"/>
</dbReference>
<dbReference type="InterPro" id="IPR004099">
    <property type="entry name" value="Pyr_nucl-diS_OxRdtase_dimer"/>
</dbReference>
<dbReference type="PRINTS" id="PR00368">
    <property type="entry name" value="FADPNR"/>
</dbReference>
<feature type="domain" description="Pyridine nucleotide-disulphide oxidoreductase dimerisation" evidence="7">
    <location>
        <begin position="359"/>
        <end position="464"/>
    </location>
</feature>
<name>A0A1G9YMV7_9EURY</name>
<dbReference type="PRINTS" id="PR00411">
    <property type="entry name" value="PNDRDTASEI"/>
</dbReference>
<dbReference type="GO" id="GO:0016491">
    <property type="term" value="F:oxidoreductase activity"/>
    <property type="evidence" value="ECO:0007669"/>
    <property type="project" value="UniProtKB-KW"/>
</dbReference>
<evidence type="ECO:0000259" key="8">
    <source>
        <dbReference type="Pfam" id="PF07992"/>
    </source>
</evidence>
<evidence type="ECO:0000256" key="3">
    <source>
        <dbReference type="ARBA" id="ARBA00022630"/>
    </source>
</evidence>
<dbReference type="Pfam" id="PF07992">
    <property type="entry name" value="Pyr_redox_2"/>
    <property type="match status" value="1"/>
</dbReference>
<proteinExistence type="inferred from homology"/>
<dbReference type="STRING" id="996166.SAMN05192554_11518"/>
<keyword evidence="4" id="KW-0274">FAD</keyword>
<dbReference type="AlphaFoldDB" id="A0A1G9YMV7"/>
<protein>
    <submittedName>
        <fullName evidence="9">NADPH-dependent 2,4-dienoyl-CoA reductase, sulfur reductase</fullName>
    </submittedName>
</protein>
<sequence>MVAASEELRMSGPFVIVGGDAAGMSAASKAKRDDPDRDVLVFEKGEWVSYGACGLPYYVKGDVETLEDLVSVTPEAFVEERGIDLRTNHEVTAIDRERRTVTVEGPDGAFDQEYADLLIATGAHAVVPPFDGMDLDGVFTLHDMNEAAAIRGYLGLDAPSASLPETGYGEAAAEYAESEQPESVAVIGGGYVGIEMAEAFAAHGLDVHLFEMLPHTLQPFGAAAATVVEDHLREQGVDLHLDTAVDGMVGDGHVEAIAAGDLTVPVDLALVGVGVAPNTELAEAAGIELGPTGAIATDEYGRTNDEHVFAAGDDAEMTHVVTGEPDHVPLALTANRAGRAIGATVAGDPTPVGEIAGTAAVKAFDLEVARTGVVDEEAAREAGFDPVSVTITAQSRAHYYPGDEEIQVTLLGDRESERVLGASMVGREGVAKRIDTVATALYAGMTVHQLSYLDLAYAPPFSPVWDPVLTAGKVLDGKLSS</sequence>
<dbReference type="InterPro" id="IPR016156">
    <property type="entry name" value="FAD/NAD-linked_Rdtase_dimer_sf"/>
</dbReference>
<dbReference type="EMBL" id="FNIA01000015">
    <property type="protein sequence ID" value="SDN09746.1"/>
    <property type="molecule type" value="Genomic_DNA"/>
</dbReference>
<comment type="cofactor">
    <cofactor evidence="1">
        <name>FAD</name>
        <dbReference type="ChEBI" id="CHEBI:57692"/>
    </cofactor>
</comment>
<dbReference type="SUPFAM" id="SSF55424">
    <property type="entry name" value="FAD/NAD-linked reductases, dimerisation (C-terminal) domain"/>
    <property type="match status" value="1"/>
</dbReference>
<evidence type="ECO:0000313" key="10">
    <source>
        <dbReference type="Proteomes" id="UP000199370"/>
    </source>
</evidence>
<reference evidence="9 10" key="1">
    <citation type="submission" date="2016-10" db="EMBL/GenBank/DDBJ databases">
        <authorList>
            <person name="de Groot N.N."/>
        </authorList>
    </citation>
    <scope>NUCLEOTIDE SEQUENCE [LARGE SCALE GENOMIC DNA]</scope>
    <source>
        <strain evidence="10">EB21,IBRC-M 10013,KCTC 4048</strain>
    </source>
</reference>
<evidence type="ECO:0000256" key="6">
    <source>
        <dbReference type="ARBA" id="ARBA00023284"/>
    </source>
</evidence>
<accession>A0A1G9YMV7</accession>
<dbReference type="Proteomes" id="UP000199370">
    <property type="component" value="Unassembled WGS sequence"/>
</dbReference>
<dbReference type="Pfam" id="PF02852">
    <property type="entry name" value="Pyr_redox_dim"/>
    <property type="match status" value="1"/>
</dbReference>
<evidence type="ECO:0000256" key="2">
    <source>
        <dbReference type="ARBA" id="ARBA00009130"/>
    </source>
</evidence>
<dbReference type="InterPro" id="IPR036188">
    <property type="entry name" value="FAD/NAD-bd_sf"/>
</dbReference>
<dbReference type="InterPro" id="IPR050260">
    <property type="entry name" value="FAD-bd_OxRdtase"/>
</dbReference>
<dbReference type="PANTHER" id="PTHR43429">
    <property type="entry name" value="PYRIDINE NUCLEOTIDE-DISULFIDE OXIDOREDUCTASE DOMAIN-CONTAINING"/>
    <property type="match status" value="1"/>
</dbReference>
<organism evidence="9 10">
    <name type="scientific">Haloarchaeobius iranensis</name>
    <dbReference type="NCBI Taxonomy" id="996166"/>
    <lineage>
        <taxon>Archaea</taxon>
        <taxon>Methanobacteriati</taxon>
        <taxon>Methanobacteriota</taxon>
        <taxon>Stenosarchaea group</taxon>
        <taxon>Halobacteria</taxon>
        <taxon>Halobacteriales</taxon>
        <taxon>Halorubellaceae</taxon>
        <taxon>Haloarchaeobius</taxon>
    </lineage>
</organism>
<keyword evidence="5" id="KW-0560">Oxidoreductase</keyword>
<evidence type="ECO:0000256" key="5">
    <source>
        <dbReference type="ARBA" id="ARBA00023002"/>
    </source>
</evidence>
<keyword evidence="6" id="KW-0676">Redox-active center</keyword>
<dbReference type="PANTHER" id="PTHR43429:SF1">
    <property type="entry name" value="NAD(P)H SULFUR OXIDOREDUCTASE (COA-DEPENDENT)"/>
    <property type="match status" value="1"/>
</dbReference>
<evidence type="ECO:0000259" key="7">
    <source>
        <dbReference type="Pfam" id="PF02852"/>
    </source>
</evidence>
<keyword evidence="3" id="KW-0285">Flavoprotein</keyword>
<evidence type="ECO:0000313" key="9">
    <source>
        <dbReference type="EMBL" id="SDN09746.1"/>
    </source>
</evidence>
<evidence type="ECO:0000256" key="4">
    <source>
        <dbReference type="ARBA" id="ARBA00022827"/>
    </source>
</evidence>
<keyword evidence="10" id="KW-1185">Reference proteome</keyword>
<gene>
    <name evidence="9" type="ORF">SAMN05192554_11518</name>
</gene>
<comment type="similarity">
    <text evidence="2">Belongs to the class-III pyridine nucleotide-disulfide oxidoreductase family.</text>
</comment>
<dbReference type="Gene3D" id="3.50.50.60">
    <property type="entry name" value="FAD/NAD(P)-binding domain"/>
    <property type="match status" value="2"/>
</dbReference>
<dbReference type="SUPFAM" id="SSF51905">
    <property type="entry name" value="FAD/NAD(P)-binding domain"/>
    <property type="match status" value="2"/>
</dbReference>
<feature type="domain" description="FAD/NAD(P)-binding" evidence="8">
    <location>
        <begin position="14"/>
        <end position="330"/>
    </location>
</feature>
<evidence type="ECO:0000256" key="1">
    <source>
        <dbReference type="ARBA" id="ARBA00001974"/>
    </source>
</evidence>